<gene>
    <name evidence="8" type="ORF">GMOD_00009950</name>
</gene>
<evidence type="ECO:0000256" key="4">
    <source>
        <dbReference type="ARBA" id="ARBA00022827"/>
    </source>
</evidence>
<name>A0A3M7M1J0_9PLEO</name>
<evidence type="ECO:0000256" key="6">
    <source>
        <dbReference type="ARBA" id="ARBA00023002"/>
    </source>
</evidence>
<dbReference type="PANTHER" id="PTHR43098">
    <property type="entry name" value="L-ORNITHINE N(5)-MONOOXYGENASE-RELATED"/>
    <property type="match status" value="1"/>
</dbReference>
<evidence type="ECO:0000256" key="3">
    <source>
        <dbReference type="ARBA" id="ARBA00022630"/>
    </source>
</evidence>
<keyword evidence="7 8" id="KW-0503">Monooxygenase</keyword>
<organism evidence="8 9">
    <name type="scientific">Pyrenophora seminiperda CCB06</name>
    <dbReference type="NCBI Taxonomy" id="1302712"/>
    <lineage>
        <taxon>Eukaryota</taxon>
        <taxon>Fungi</taxon>
        <taxon>Dikarya</taxon>
        <taxon>Ascomycota</taxon>
        <taxon>Pezizomycotina</taxon>
        <taxon>Dothideomycetes</taxon>
        <taxon>Pleosporomycetidae</taxon>
        <taxon>Pleosporales</taxon>
        <taxon>Pleosporineae</taxon>
        <taxon>Pleosporaceae</taxon>
        <taxon>Pyrenophora</taxon>
    </lineage>
</organism>
<dbReference type="Proteomes" id="UP000265663">
    <property type="component" value="Unassembled WGS sequence"/>
</dbReference>
<dbReference type="OrthoDB" id="66881at2759"/>
<keyword evidence="6" id="KW-0560">Oxidoreductase</keyword>
<dbReference type="EMBL" id="KE747815">
    <property type="protein sequence ID" value="RMZ68336.1"/>
    <property type="molecule type" value="Genomic_DNA"/>
</dbReference>
<dbReference type="Pfam" id="PF00743">
    <property type="entry name" value="FMO-like"/>
    <property type="match status" value="1"/>
</dbReference>
<keyword evidence="3" id="KW-0285">Flavoprotein</keyword>
<dbReference type="SUPFAM" id="SSF51905">
    <property type="entry name" value="FAD/NAD(P)-binding domain"/>
    <property type="match status" value="3"/>
</dbReference>
<reference evidence="8 9" key="1">
    <citation type="journal article" date="2014" name="PLoS ONE">
        <title>De novo Genome Assembly of the Fungal Plant Pathogen Pyrenophora semeniperda.</title>
        <authorList>
            <person name="Soliai M.M."/>
            <person name="Meyer S.E."/>
            <person name="Udall J.A."/>
            <person name="Elzinga D.E."/>
            <person name="Hermansen R.A."/>
            <person name="Bodily P.M."/>
            <person name="Hart A.A."/>
            <person name="Coleman C.E."/>
        </authorList>
    </citation>
    <scope>NUCLEOTIDE SEQUENCE [LARGE SCALE GENOMIC DNA]</scope>
    <source>
        <strain evidence="8 9">CCB06</strain>
        <tissue evidence="8">Mycelium</tissue>
    </source>
</reference>
<dbReference type="GO" id="GO:0004499">
    <property type="term" value="F:N,N-dimethylaniline monooxygenase activity"/>
    <property type="evidence" value="ECO:0007669"/>
    <property type="project" value="InterPro"/>
</dbReference>
<evidence type="ECO:0000256" key="2">
    <source>
        <dbReference type="ARBA" id="ARBA00010139"/>
    </source>
</evidence>
<dbReference type="InterPro" id="IPR050775">
    <property type="entry name" value="FAD-binding_Monooxygenases"/>
</dbReference>
<keyword evidence="4" id="KW-0274">FAD</keyword>
<keyword evidence="9" id="KW-1185">Reference proteome</keyword>
<dbReference type="AlphaFoldDB" id="A0A3M7M1J0"/>
<dbReference type="InterPro" id="IPR036188">
    <property type="entry name" value="FAD/NAD-bd_sf"/>
</dbReference>
<dbReference type="PANTHER" id="PTHR43098:SF4">
    <property type="entry name" value="BLR3857 PROTEIN"/>
    <property type="match status" value="1"/>
</dbReference>
<keyword evidence="5" id="KW-0521">NADP</keyword>
<evidence type="ECO:0000313" key="8">
    <source>
        <dbReference type="EMBL" id="RMZ68336.1"/>
    </source>
</evidence>
<comment type="cofactor">
    <cofactor evidence="1">
        <name>FAD</name>
        <dbReference type="ChEBI" id="CHEBI:57692"/>
    </cofactor>
</comment>
<evidence type="ECO:0000256" key="5">
    <source>
        <dbReference type="ARBA" id="ARBA00022857"/>
    </source>
</evidence>
<dbReference type="InterPro" id="IPR020946">
    <property type="entry name" value="Flavin_mOase-like"/>
</dbReference>
<sequence>MPLLEEIENMPTTKYASGKELYNHAQKIAKKYDLYSHALLQTEMSSATWDEATELWRIQTNRNDDILTKWFIPASGPFHTPKFPEIPGIELFHGKSFHSSRWDYDYTGGCVDNPQLTKLRDKRVGVIGTGATAVQIVPAISTWVKDLYVFQRTPSAVNARNQKATDYEWVKKLSPGWQRERMMNFTTVVSGGDVQEDLINDGWTEAIRSTPGFFGIGGDGFDSETLAKRQQLADFKKMESVRRHIDEVVKDKATAEALKPYYEQFCKRPCFHDGYLSAFNQDNVHLVDTQGKGVERVSETCVYAGGKDWPLDCIIYATGFEFGGDFTKDNAPIIGPKGVSLSEKWKDGPTTFHSWGVNGFPNLLLMSVAQSAPNPNWTHTMVEMGDHLIYIVKECEKRGLQRVEPSAEAERFWVADAVKKSETRAEFLKNCTPGYYNNEGEVNEKTLRAQPYNGGALMFQSITKKWREDGKLEGLVWKGMNGN</sequence>
<comment type="similarity">
    <text evidence="2">Belongs to the FAD-binding monooxygenase family.</text>
</comment>
<accession>A0A3M7M1J0</accession>
<dbReference type="GO" id="GO:0050660">
    <property type="term" value="F:flavin adenine dinucleotide binding"/>
    <property type="evidence" value="ECO:0007669"/>
    <property type="project" value="InterPro"/>
</dbReference>
<dbReference type="Gene3D" id="3.50.50.60">
    <property type="entry name" value="FAD/NAD(P)-binding domain"/>
    <property type="match status" value="2"/>
</dbReference>
<evidence type="ECO:0000256" key="7">
    <source>
        <dbReference type="ARBA" id="ARBA00023033"/>
    </source>
</evidence>
<dbReference type="GO" id="GO:0050661">
    <property type="term" value="F:NADP binding"/>
    <property type="evidence" value="ECO:0007669"/>
    <property type="project" value="InterPro"/>
</dbReference>
<evidence type="ECO:0000256" key="1">
    <source>
        <dbReference type="ARBA" id="ARBA00001974"/>
    </source>
</evidence>
<evidence type="ECO:0000313" key="9">
    <source>
        <dbReference type="Proteomes" id="UP000265663"/>
    </source>
</evidence>
<protein>
    <submittedName>
        <fullName evidence="8">Flavin-binding monooxygenase-like family</fullName>
    </submittedName>
</protein>
<proteinExistence type="inferred from homology"/>